<dbReference type="GO" id="GO:0006952">
    <property type="term" value="P:defense response"/>
    <property type="evidence" value="ECO:0007669"/>
    <property type="project" value="UniProtKB-KW"/>
</dbReference>
<evidence type="ECO:0000313" key="5">
    <source>
        <dbReference type="Proteomes" id="UP000325577"/>
    </source>
</evidence>
<dbReference type="PANTHER" id="PTHR36766:SF70">
    <property type="entry name" value="DISEASE RESISTANCE PROTEIN RGA4"/>
    <property type="match status" value="1"/>
</dbReference>
<dbReference type="Proteomes" id="UP000325577">
    <property type="component" value="Linkage Group LG10"/>
</dbReference>
<evidence type="ECO:0000259" key="3">
    <source>
        <dbReference type="Pfam" id="PF23598"/>
    </source>
</evidence>
<dbReference type="AlphaFoldDB" id="A0A5J5BUE4"/>
<sequence length="252" mass="27338">MNSMENINSLSILVIDTFPGLLHLSGKLLKNNKCLTYLEIQSCQNLHSLPSELEKLTALKSLIISNCEELSCLPLGLQNLKVLELLEINGCHGMVSLPEDGIGGLSSLQNLFIESCHNLFSLSRGLCRLTALEQLSIMSCPKLASLPDGLQNLSALRSLTVISCPELFSLPEGLQHVTTLQSLMGYNASVLSSTCQFKIALFLNACASRKKLPSFIILGCLKIEVIFSGRPSPIIQDAIYIPAASILEVPDL</sequence>
<dbReference type="Pfam" id="PF23598">
    <property type="entry name" value="LRR_14"/>
    <property type="match status" value="1"/>
</dbReference>
<dbReference type="Gene3D" id="3.80.10.10">
    <property type="entry name" value="Ribonuclease Inhibitor"/>
    <property type="match status" value="1"/>
</dbReference>
<name>A0A5J5BUE4_9ASTE</name>
<evidence type="ECO:0000256" key="2">
    <source>
        <dbReference type="ARBA" id="ARBA00022821"/>
    </source>
</evidence>
<dbReference type="PANTHER" id="PTHR36766">
    <property type="entry name" value="PLANT BROAD-SPECTRUM MILDEW RESISTANCE PROTEIN RPW8"/>
    <property type="match status" value="1"/>
</dbReference>
<accession>A0A5J5BUE4</accession>
<feature type="domain" description="Disease resistance R13L4/SHOC-2-like LRR" evidence="3">
    <location>
        <begin position="3"/>
        <end position="188"/>
    </location>
</feature>
<keyword evidence="1" id="KW-0677">Repeat</keyword>
<dbReference type="OrthoDB" id="849094at2759"/>
<protein>
    <recommendedName>
        <fullName evidence="3">Disease resistance R13L4/SHOC-2-like LRR domain-containing protein</fullName>
    </recommendedName>
</protein>
<keyword evidence="2" id="KW-0611">Plant defense</keyword>
<evidence type="ECO:0000256" key="1">
    <source>
        <dbReference type="ARBA" id="ARBA00022737"/>
    </source>
</evidence>
<gene>
    <name evidence="4" type="ORF">F0562_020849</name>
</gene>
<proteinExistence type="predicted"/>
<reference evidence="4 5" key="1">
    <citation type="submission" date="2019-09" db="EMBL/GenBank/DDBJ databases">
        <title>A chromosome-level genome assembly of the Chinese tupelo Nyssa sinensis.</title>
        <authorList>
            <person name="Yang X."/>
            <person name="Kang M."/>
            <person name="Yang Y."/>
            <person name="Xiong H."/>
            <person name="Wang M."/>
            <person name="Zhang Z."/>
            <person name="Wang Z."/>
            <person name="Wu H."/>
            <person name="Ma T."/>
            <person name="Liu J."/>
            <person name="Xi Z."/>
        </authorList>
    </citation>
    <scope>NUCLEOTIDE SEQUENCE [LARGE SCALE GENOMIC DNA]</scope>
    <source>
        <strain evidence="4">J267</strain>
        <tissue evidence="4">Leaf</tissue>
    </source>
</reference>
<evidence type="ECO:0000313" key="4">
    <source>
        <dbReference type="EMBL" id="KAA8545700.1"/>
    </source>
</evidence>
<organism evidence="4 5">
    <name type="scientific">Nyssa sinensis</name>
    <dbReference type="NCBI Taxonomy" id="561372"/>
    <lineage>
        <taxon>Eukaryota</taxon>
        <taxon>Viridiplantae</taxon>
        <taxon>Streptophyta</taxon>
        <taxon>Embryophyta</taxon>
        <taxon>Tracheophyta</taxon>
        <taxon>Spermatophyta</taxon>
        <taxon>Magnoliopsida</taxon>
        <taxon>eudicotyledons</taxon>
        <taxon>Gunneridae</taxon>
        <taxon>Pentapetalae</taxon>
        <taxon>asterids</taxon>
        <taxon>Cornales</taxon>
        <taxon>Nyssaceae</taxon>
        <taxon>Nyssa</taxon>
    </lineage>
</organism>
<dbReference type="InterPro" id="IPR055414">
    <property type="entry name" value="LRR_R13L4/SHOC2-like"/>
</dbReference>
<dbReference type="SUPFAM" id="SSF52047">
    <property type="entry name" value="RNI-like"/>
    <property type="match status" value="1"/>
</dbReference>
<dbReference type="InterPro" id="IPR032675">
    <property type="entry name" value="LRR_dom_sf"/>
</dbReference>
<dbReference type="EMBL" id="CM018033">
    <property type="protein sequence ID" value="KAA8545700.1"/>
    <property type="molecule type" value="Genomic_DNA"/>
</dbReference>
<keyword evidence="5" id="KW-1185">Reference proteome</keyword>